<dbReference type="EMBL" id="KE504214">
    <property type="protein sequence ID" value="EPS95147.1"/>
    <property type="molecule type" value="Genomic_DNA"/>
</dbReference>
<reference evidence="2 3" key="1">
    <citation type="journal article" date="2012" name="Science">
        <title>The Paleozoic origin of enzymatic lignin decomposition reconstructed from 31 fungal genomes.</title>
        <authorList>
            <person name="Floudas D."/>
            <person name="Binder M."/>
            <person name="Riley R."/>
            <person name="Barry K."/>
            <person name="Blanchette R.A."/>
            <person name="Henrissat B."/>
            <person name="Martinez A.T."/>
            <person name="Otillar R."/>
            <person name="Spatafora J.W."/>
            <person name="Yadav J.S."/>
            <person name="Aerts A."/>
            <person name="Benoit I."/>
            <person name="Boyd A."/>
            <person name="Carlson A."/>
            <person name="Copeland A."/>
            <person name="Coutinho P.M."/>
            <person name="de Vries R.P."/>
            <person name="Ferreira P."/>
            <person name="Findley K."/>
            <person name="Foster B."/>
            <person name="Gaskell J."/>
            <person name="Glotzer D."/>
            <person name="Gorecki P."/>
            <person name="Heitman J."/>
            <person name="Hesse C."/>
            <person name="Hori C."/>
            <person name="Igarashi K."/>
            <person name="Jurgens J.A."/>
            <person name="Kallen N."/>
            <person name="Kersten P."/>
            <person name="Kohler A."/>
            <person name="Kuees U."/>
            <person name="Kumar T.K.A."/>
            <person name="Kuo A."/>
            <person name="LaButti K."/>
            <person name="Larrondo L.F."/>
            <person name="Lindquist E."/>
            <person name="Ling A."/>
            <person name="Lombard V."/>
            <person name="Lucas S."/>
            <person name="Lundell T."/>
            <person name="Martin R."/>
            <person name="McLaughlin D.J."/>
            <person name="Morgenstern I."/>
            <person name="Morin E."/>
            <person name="Murat C."/>
            <person name="Nagy L.G."/>
            <person name="Nolan M."/>
            <person name="Ohm R.A."/>
            <person name="Patyshakuliyeva A."/>
            <person name="Rokas A."/>
            <person name="Ruiz-Duenas F.J."/>
            <person name="Sabat G."/>
            <person name="Salamov A."/>
            <person name="Samejima M."/>
            <person name="Schmutz J."/>
            <person name="Slot J.C."/>
            <person name="St John F."/>
            <person name="Stenlid J."/>
            <person name="Sun H."/>
            <person name="Sun S."/>
            <person name="Syed K."/>
            <person name="Tsang A."/>
            <person name="Wiebenga A."/>
            <person name="Young D."/>
            <person name="Pisabarro A."/>
            <person name="Eastwood D.C."/>
            <person name="Martin F."/>
            <person name="Cullen D."/>
            <person name="Grigoriev I.V."/>
            <person name="Hibbett D.S."/>
        </authorList>
    </citation>
    <scope>NUCLEOTIDE SEQUENCE</scope>
    <source>
        <strain evidence="3">FP-58527</strain>
    </source>
</reference>
<organism evidence="2 3">
    <name type="scientific">Fomitopsis schrenkii</name>
    <name type="common">Brown rot fungus</name>
    <dbReference type="NCBI Taxonomy" id="2126942"/>
    <lineage>
        <taxon>Eukaryota</taxon>
        <taxon>Fungi</taxon>
        <taxon>Dikarya</taxon>
        <taxon>Basidiomycota</taxon>
        <taxon>Agaricomycotina</taxon>
        <taxon>Agaricomycetes</taxon>
        <taxon>Polyporales</taxon>
        <taxon>Fomitopsis</taxon>
    </lineage>
</organism>
<feature type="transmembrane region" description="Helical" evidence="1">
    <location>
        <begin position="47"/>
        <end position="69"/>
    </location>
</feature>
<feature type="transmembrane region" description="Helical" evidence="1">
    <location>
        <begin position="126"/>
        <end position="148"/>
    </location>
</feature>
<protein>
    <submittedName>
        <fullName evidence="2">Uncharacterized protein</fullName>
    </submittedName>
</protein>
<feature type="transmembrane region" description="Helical" evidence="1">
    <location>
        <begin position="168"/>
        <end position="193"/>
    </location>
</feature>
<dbReference type="OrthoDB" id="3357408at2759"/>
<name>S8DR50_FOMSC</name>
<evidence type="ECO:0000313" key="2">
    <source>
        <dbReference type="EMBL" id="EPS95147.1"/>
    </source>
</evidence>
<keyword evidence="3" id="KW-1185">Reference proteome</keyword>
<dbReference type="Proteomes" id="UP000015241">
    <property type="component" value="Unassembled WGS sequence"/>
</dbReference>
<dbReference type="eggNOG" id="ENOG502SN52">
    <property type="taxonomic scope" value="Eukaryota"/>
</dbReference>
<dbReference type="HOGENOM" id="CLU_044614_1_0_1"/>
<evidence type="ECO:0000256" key="1">
    <source>
        <dbReference type="SAM" id="Phobius"/>
    </source>
</evidence>
<dbReference type="STRING" id="743788.S8DR50"/>
<gene>
    <name evidence="2" type="ORF">FOMPIDRAFT_131222</name>
</gene>
<evidence type="ECO:0000313" key="3">
    <source>
        <dbReference type="Proteomes" id="UP000015241"/>
    </source>
</evidence>
<sequence length="290" mass="32130">MAFPIAEAQLTALFLQSIAYGIHVVTFAACIYAWLSRSRASSVSGRWLWMAVATALFIVGTIDVSFNFYHNLVAFIFYTGPGGPTGEFESFSSWINVIRSLWFALQALISDASLIYRCWTIYQRRLVVLVIPVLLWVATAVCAGADLYCMFELKRAATIASASTIQPWFHAFFALSLTVNMLTTGLIVSRIWSIHKLSSKMLIKMSGSLSLSHAIRIFVESALLYTSWVAICLITELVNTNWNYAISDITMELAGICFDLIIIRICTGVSMETAVESAGTWQYSTPSGES</sequence>
<keyword evidence="1" id="KW-0812">Transmembrane</keyword>
<feature type="transmembrane region" description="Helical" evidence="1">
    <location>
        <begin position="12"/>
        <end position="35"/>
    </location>
</feature>
<accession>S8DR50</accession>
<dbReference type="AlphaFoldDB" id="S8DR50"/>
<keyword evidence="1" id="KW-1133">Transmembrane helix</keyword>
<keyword evidence="1" id="KW-0472">Membrane</keyword>
<dbReference type="InParanoid" id="S8DR50"/>
<proteinExistence type="predicted"/>